<reference evidence="3 4" key="1">
    <citation type="submission" date="2013-09" db="EMBL/GenBank/DDBJ databases">
        <title>Whole genome shotgun sequence of Novosphingobium tardaugens NBRC 16725.</title>
        <authorList>
            <person name="Isaki S."/>
            <person name="Hosoyama A."/>
            <person name="Tsuchikane K."/>
            <person name="Katsumata H."/>
            <person name="Ando Y."/>
            <person name="Yamazaki S."/>
            <person name="Fujita N."/>
        </authorList>
    </citation>
    <scope>NUCLEOTIDE SEQUENCE [LARGE SCALE GENOMIC DNA]</scope>
    <source>
        <strain evidence="3 4">NBRC 16725</strain>
    </source>
</reference>
<feature type="chain" id="PRO_5004637253" evidence="2">
    <location>
        <begin position="21"/>
        <end position="178"/>
    </location>
</feature>
<name>U2ZRM8_9SPHN</name>
<keyword evidence="1" id="KW-0802">TPR repeat</keyword>
<dbReference type="EMBL" id="BASZ01000002">
    <property type="protein sequence ID" value="GAD48024.1"/>
    <property type="molecule type" value="Genomic_DNA"/>
</dbReference>
<dbReference type="Gene3D" id="1.25.40.10">
    <property type="entry name" value="Tetratricopeptide repeat domain"/>
    <property type="match status" value="1"/>
</dbReference>
<evidence type="ECO:0000256" key="2">
    <source>
        <dbReference type="SAM" id="SignalP"/>
    </source>
</evidence>
<organism evidence="3 4">
    <name type="scientific">Caenibius tardaugens NBRC 16725</name>
    <dbReference type="NCBI Taxonomy" id="1219035"/>
    <lineage>
        <taxon>Bacteria</taxon>
        <taxon>Pseudomonadati</taxon>
        <taxon>Pseudomonadota</taxon>
        <taxon>Alphaproteobacteria</taxon>
        <taxon>Sphingomonadales</taxon>
        <taxon>Erythrobacteraceae</taxon>
        <taxon>Caenibius</taxon>
    </lineage>
</organism>
<comment type="caution">
    <text evidence="3">The sequence shown here is derived from an EMBL/GenBank/DDBJ whole genome shotgun (WGS) entry which is preliminary data.</text>
</comment>
<dbReference type="InterPro" id="IPR019734">
    <property type="entry name" value="TPR_rpt"/>
</dbReference>
<keyword evidence="2" id="KW-0732">Signal</keyword>
<dbReference type="PROSITE" id="PS50005">
    <property type="entry name" value="TPR"/>
    <property type="match status" value="2"/>
</dbReference>
<evidence type="ECO:0000256" key="1">
    <source>
        <dbReference type="PROSITE-ProRule" id="PRU00339"/>
    </source>
</evidence>
<sequence length="178" mass="18205">MRYYPAAVALSLICAVSASVGNSAVPASPAAVALQQQGKVALAAGKTQAAIDAFESALAVDPAYTALYLDLADAARHDGLQGKAIHYYRQALAREPNNFAAIAGEGEALAEKGALEKARRNLAQLQSLCGESCKETKALGAKLAQVPVTPVLTADAVKPTATVATAEAATPDETVTKN</sequence>
<evidence type="ECO:0000313" key="3">
    <source>
        <dbReference type="EMBL" id="GAD48024.1"/>
    </source>
</evidence>
<dbReference type="eggNOG" id="COG3063">
    <property type="taxonomic scope" value="Bacteria"/>
</dbReference>
<dbReference type="RefSeq" id="WP_021688931.1">
    <property type="nucleotide sequence ID" value="NZ_BASZ01000002.1"/>
</dbReference>
<protein>
    <submittedName>
        <fullName evidence="3">Uncharacterized protein</fullName>
    </submittedName>
</protein>
<feature type="repeat" description="TPR" evidence="1">
    <location>
        <begin position="31"/>
        <end position="64"/>
    </location>
</feature>
<dbReference type="Pfam" id="PF13432">
    <property type="entry name" value="TPR_16"/>
    <property type="match status" value="1"/>
</dbReference>
<proteinExistence type="predicted"/>
<dbReference type="Proteomes" id="UP000016568">
    <property type="component" value="Unassembled WGS sequence"/>
</dbReference>
<feature type="repeat" description="TPR" evidence="1">
    <location>
        <begin position="65"/>
        <end position="98"/>
    </location>
</feature>
<evidence type="ECO:0000313" key="4">
    <source>
        <dbReference type="Proteomes" id="UP000016568"/>
    </source>
</evidence>
<feature type="signal peptide" evidence="2">
    <location>
        <begin position="1"/>
        <end position="20"/>
    </location>
</feature>
<keyword evidence="4" id="KW-1185">Reference proteome</keyword>
<dbReference type="SUPFAM" id="SSF48452">
    <property type="entry name" value="TPR-like"/>
    <property type="match status" value="1"/>
</dbReference>
<gene>
    <name evidence="3" type="ORF">NT2_02_01070</name>
</gene>
<dbReference type="SMART" id="SM00028">
    <property type="entry name" value="TPR"/>
    <property type="match status" value="2"/>
</dbReference>
<dbReference type="AlphaFoldDB" id="U2ZRM8"/>
<accession>U2ZRM8</accession>
<dbReference type="InterPro" id="IPR011990">
    <property type="entry name" value="TPR-like_helical_dom_sf"/>
</dbReference>